<comment type="caution">
    <text evidence="1">The sequence shown here is derived from an EMBL/GenBank/DDBJ whole genome shotgun (WGS) entry which is preliminary data.</text>
</comment>
<gene>
    <name evidence="1" type="ORF">G7Z17_g8031</name>
</gene>
<dbReference type="Proteomes" id="UP000722485">
    <property type="component" value="Unassembled WGS sequence"/>
</dbReference>
<proteinExistence type="predicted"/>
<dbReference type="OrthoDB" id="5105251at2759"/>
<organism evidence="1 2">
    <name type="scientific">Cylindrodendrum hubeiense</name>
    <dbReference type="NCBI Taxonomy" id="595255"/>
    <lineage>
        <taxon>Eukaryota</taxon>
        <taxon>Fungi</taxon>
        <taxon>Dikarya</taxon>
        <taxon>Ascomycota</taxon>
        <taxon>Pezizomycotina</taxon>
        <taxon>Sordariomycetes</taxon>
        <taxon>Hypocreomycetidae</taxon>
        <taxon>Hypocreales</taxon>
        <taxon>Nectriaceae</taxon>
        <taxon>Cylindrodendrum</taxon>
    </lineage>
</organism>
<protein>
    <submittedName>
        <fullName evidence="1">Uncharacterized protein</fullName>
    </submittedName>
</protein>
<keyword evidence="2" id="KW-1185">Reference proteome</keyword>
<evidence type="ECO:0000313" key="2">
    <source>
        <dbReference type="Proteomes" id="UP000722485"/>
    </source>
</evidence>
<dbReference type="AlphaFoldDB" id="A0A9P5H1Y1"/>
<reference evidence="1" key="1">
    <citation type="submission" date="2020-03" db="EMBL/GenBank/DDBJ databases">
        <title>Draft Genome Sequence of Cylindrodendrum hubeiense.</title>
        <authorList>
            <person name="Buettner E."/>
            <person name="Kellner H."/>
        </authorList>
    </citation>
    <scope>NUCLEOTIDE SEQUENCE</scope>
    <source>
        <strain evidence="1">IHI 201604</strain>
    </source>
</reference>
<dbReference type="EMBL" id="JAANBB010000191">
    <property type="protein sequence ID" value="KAF7547006.1"/>
    <property type="molecule type" value="Genomic_DNA"/>
</dbReference>
<evidence type="ECO:0000313" key="1">
    <source>
        <dbReference type="EMBL" id="KAF7547006.1"/>
    </source>
</evidence>
<name>A0A9P5H1Y1_9HYPO</name>
<accession>A0A9P5H1Y1</accession>
<sequence length="290" mass="32949">MNRHANLYQALTEFYTTLVQLGIAPTSLLHLPDATEGADDFDAEAAREAGFSPEAIKLMGTLPYLDVHDGNTREGGLEVGWGVEMMPGTYPVCFAPQDADVGFYESLRDMEDDDEGQIPGTSIRLSTQEDSGTTLIYDTKTCLMREWTSCDNDEDVEGYDHVIPKLPSDILGPWSKRYRQLEYLGYVGEVFFDIDEDPRRNDGLSGRDREAWQANSDLRVARLKLREIYRECGWDTESKTQDGFDRELFISVRQRYYTGVIKPLQEYASGFVNGGRPTQEPVLQPWRDEL</sequence>